<name>A0AAV4QPP6_9ARAC</name>
<reference evidence="1 2" key="1">
    <citation type="submission" date="2021-06" db="EMBL/GenBank/DDBJ databases">
        <title>Caerostris darwini draft genome.</title>
        <authorList>
            <person name="Kono N."/>
            <person name="Arakawa K."/>
        </authorList>
    </citation>
    <scope>NUCLEOTIDE SEQUENCE [LARGE SCALE GENOMIC DNA]</scope>
</reference>
<keyword evidence="2" id="KW-1185">Reference proteome</keyword>
<evidence type="ECO:0000313" key="1">
    <source>
        <dbReference type="EMBL" id="GIY10046.1"/>
    </source>
</evidence>
<dbReference type="Proteomes" id="UP001054837">
    <property type="component" value="Unassembled WGS sequence"/>
</dbReference>
<organism evidence="1 2">
    <name type="scientific">Caerostris darwini</name>
    <dbReference type="NCBI Taxonomy" id="1538125"/>
    <lineage>
        <taxon>Eukaryota</taxon>
        <taxon>Metazoa</taxon>
        <taxon>Ecdysozoa</taxon>
        <taxon>Arthropoda</taxon>
        <taxon>Chelicerata</taxon>
        <taxon>Arachnida</taxon>
        <taxon>Araneae</taxon>
        <taxon>Araneomorphae</taxon>
        <taxon>Entelegynae</taxon>
        <taxon>Araneoidea</taxon>
        <taxon>Araneidae</taxon>
        <taxon>Caerostris</taxon>
    </lineage>
</organism>
<proteinExistence type="predicted"/>
<comment type="caution">
    <text evidence="1">The sequence shown here is derived from an EMBL/GenBank/DDBJ whole genome shotgun (WGS) entry which is preliminary data.</text>
</comment>
<evidence type="ECO:0000313" key="2">
    <source>
        <dbReference type="Proteomes" id="UP001054837"/>
    </source>
</evidence>
<protein>
    <submittedName>
        <fullName evidence="1">Uncharacterized protein</fullName>
    </submittedName>
</protein>
<accession>A0AAV4QPP6</accession>
<gene>
    <name evidence="1" type="ORF">CDAR_33521</name>
</gene>
<dbReference type="EMBL" id="BPLQ01004702">
    <property type="protein sequence ID" value="GIY10046.1"/>
    <property type="molecule type" value="Genomic_DNA"/>
</dbReference>
<sequence>MTSGRLLRYVSFLTAFDNEVIFMKGIENINADCLSRAPIAQKILTDDMIFNKETNQVCIISTNKISTEHLIADTFREETDVDEQLSSIKQKNSK</sequence>
<dbReference type="AlphaFoldDB" id="A0AAV4QPP6"/>